<feature type="transmembrane region" description="Helical" evidence="11">
    <location>
        <begin position="166"/>
        <end position="183"/>
    </location>
</feature>
<dbReference type="FunCoup" id="H6C0I5">
    <property type="interactions" value="557"/>
</dbReference>
<feature type="transmembrane region" description="Helical" evidence="11">
    <location>
        <begin position="580"/>
        <end position="599"/>
    </location>
</feature>
<dbReference type="eggNOG" id="KOG0411">
    <property type="taxonomic scope" value="Eukaryota"/>
</dbReference>
<dbReference type="Pfam" id="PF06423">
    <property type="entry name" value="GWT1"/>
    <property type="match status" value="1"/>
</dbReference>
<comment type="similarity">
    <text evidence="4">Belongs to the PIGW family.</text>
</comment>
<evidence type="ECO:0000256" key="7">
    <source>
        <dbReference type="ARBA" id="ARBA00022692"/>
    </source>
</evidence>
<dbReference type="Proteomes" id="UP000007304">
    <property type="component" value="Unassembled WGS sequence"/>
</dbReference>
<evidence type="ECO:0000256" key="9">
    <source>
        <dbReference type="ARBA" id="ARBA00023136"/>
    </source>
</evidence>
<dbReference type="VEuPathDB" id="FungiDB:HMPREF1120_04495"/>
<keyword evidence="8 11" id="KW-1133">Transmembrane helix</keyword>
<evidence type="ECO:0000256" key="10">
    <source>
        <dbReference type="SAM" id="MobiDB-lite"/>
    </source>
</evidence>
<evidence type="ECO:0000313" key="12">
    <source>
        <dbReference type="EMBL" id="EHY56413.1"/>
    </source>
</evidence>
<evidence type="ECO:0000256" key="3">
    <source>
        <dbReference type="ARBA" id="ARBA00004687"/>
    </source>
</evidence>
<dbReference type="PANTHER" id="PTHR20661:SF0">
    <property type="entry name" value="PHOSPHATIDYLINOSITOL-GLYCAN BIOSYNTHESIS CLASS W PROTEIN"/>
    <property type="match status" value="1"/>
</dbReference>
<dbReference type="GO" id="GO:0006506">
    <property type="term" value="P:GPI anchor biosynthetic process"/>
    <property type="evidence" value="ECO:0007669"/>
    <property type="project" value="UniProtKB-UniPathway"/>
</dbReference>
<accession>H6C0I5</accession>
<feature type="region of interest" description="Disordered" evidence="10">
    <location>
        <begin position="393"/>
        <end position="419"/>
    </location>
</feature>
<evidence type="ECO:0000313" key="13">
    <source>
        <dbReference type="Proteomes" id="UP000007304"/>
    </source>
</evidence>
<dbReference type="OMA" id="GLYVMQP"/>
<evidence type="ECO:0000256" key="11">
    <source>
        <dbReference type="SAM" id="Phobius"/>
    </source>
</evidence>
<feature type="compositionally biased region" description="Basic and acidic residues" evidence="10">
    <location>
        <begin position="409"/>
        <end position="419"/>
    </location>
</feature>
<feature type="transmembrane region" description="Helical" evidence="11">
    <location>
        <begin position="470"/>
        <end position="488"/>
    </location>
</feature>
<sequence length="608" mass="64888">MADSSAIYKARKEAFVSNLSGSSLTEINLVTLVAGSAVLLWTALQKTQSFFTPYTPIAAAADFLLNVCAILFAITIYASAPLVLNIFLISPAIVVILFNRATTPKPKPKSKARSKATSTSKSQPKPELNSSASASRSSNVTVDSSRSRRSVSLPVRPFLTHYRGSMLVVTCLAILAVDFPIFPRRFAKVETWGTSLMDLGVGSFVFSAGVVSARALVKAEEQSSQSSTPDAAFISRLSKSIRHSLPLFLLGLLRLWSVKGLDYAEHVTEYGVHWNFFFTLCFLAPFVEIFDLVARKLPVFGGGQGQYRYDSLAVLLAVVYEVLLDKTELLKYIISAPRGPDFLSMNREGVFSFVGYLAIFLCGRGTGMRVVRFRGEEAAAALADADGAAGAGAAGPSGGGGGGGGGGGHDGKNAKHEQVTDQVQLTRLERRVVLKDLLVQSVIYSALYYLSTDFLFFNLNVSRRLANLPYVLWVAAFNNAQIFGFGLIEACGVEFGYGGGGGGGPTTGLHRGGRAAGQDVVRGGKEEETEEGEGDDVQDQTTSRILRAFNNNGLLVFLVANLLTGLVNLTLNTLDTPPTHAMAVMLAYAGAVTAVAMGLEVSGVKIRV</sequence>
<gene>
    <name evidence="12" type="ORF">HMPREF1120_04495</name>
</gene>
<feature type="transmembrane region" description="Helical" evidence="11">
    <location>
        <begin position="27"/>
        <end position="44"/>
    </location>
</feature>
<feature type="compositionally biased region" description="Low complexity" evidence="10">
    <location>
        <begin position="130"/>
        <end position="145"/>
    </location>
</feature>
<dbReference type="RefSeq" id="XP_009156874.1">
    <property type="nucleotide sequence ID" value="XM_009158626.1"/>
</dbReference>
<keyword evidence="6" id="KW-0337">GPI-anchor biosynthesis</keyword>
<feature type="compositionally biased region" description="Gly residues" evidence="10">
    <location>
        <begin position="393"/>
        <end position="408"/>
    </location>
</feature>
<dbReference type="PANTHER" id="PTHR20661">
    <property type="entry name" value="PHOSPHATIDYLINOSITOL-GLYCAN BIOSYNTHESIS CLASS W PROTEIN"/>
    <property type="match status" value="1"/>
</dbReference>
<dbReference type="AlphaFoldDB" id="H6C0I5"/>
<protein>
    <recommendedName>
        <fullName evidence="5">GPI-anchored wall transfer protein 1</fullName>
    </recommendedName>
</protein>
<feature type="transmembrane region" description="Helical" evidence="11">
    <location>
        <begin position="276"/>
        <end position="294"/>
    </location>
</feature>
<feature type="compositionally biased region" description="Acidic residues" evidence="10">
    <location>
        <begin position="527"/>
        <end position="538"/>
    </location>
</feature>
<comment type="subcellular location">
    <subcellularLocation>
        <location evidence="2">Endoplasmic reticulum membrane</location>
        <topology evidence="2">Multi-pass membrane protein</topology>
    </subcellularLocation>
</comment>
<evidence type="ECO:0000256" key="6">
    <source>
        <dbReference type="ARBA" id="ARBA00022502"/>
    </source>
</evidence>
<name>H6C0I5_EXODN</name>
<comment type="pathway">
    <text evidence="3">Glycolipid biosynthesis; glycosylphosphatidylinositol-anchor biosynthesis.</text>
</comment>
<dbReference type="GO" id="GO:0005789">
    <property type="term" value="C:endoplasmic reticulum membrane"/>
    <property type="evidence" value="ECO:0007669"/>
    <property type="project" value="UniProtKB-SubCell"/>
</dbReference>
<feature type="region of interest" description="Disordered" evidence="10">
    <location>
        <begin position="510"/>
        <end position="539"/>
    </location>
</feature>
<keyword evidence="9 11" id="KW-0472">Membrane</keyword>
<evidence type="ECO:0000256" key="1">
    <source>
        <dbReference type="ARBA" id="ARBA00002531"/>
    </source>
</evidence>
<dbReference type="InterPro" id="IPR009447">
    <property type="entry name" value="PIGW/GWT1"/>
</dbReference>
<dbReference type="GO" id="GO:0032216">
    <property type="term" value="F:glucosaminyl-phosphatidylinositol O-acyltransferase activity"/>
    <property type="evidence" value="ECO:0007669"/>
    <property type="project" value="TreeGrafter"/>
</dbReference>
<organism evidence="12 13">
    <name type="scientific">Exophiala dermatitidis (strain ATCC 34100 / CBS 525.76 / NIH/UT8656)</name>
    <name type="common">Black yeast</name>
    <name type="synonym">Wangiella dermatitidis</name>
    <dbReference type="NCBI Taxonomy" id="858893"/>
    <lineage>
        <taxon>Eukaryota</taxon>
        <taxon>Fungi</taxon>
        <taxon>Dikarya</taxon>
        <taxon>Ascomycota</taxon>
        <taxon>Pezizomycotina</taxon>
        <taxon>Eurotiomycetes</taxon>
        <taxon>Chaetothyriomycetidae</taxon>
        <taxon>Chaetothyriales</taxon>
        <taxon>Herpotrichiellaceae</taxon>
        <taxon>Exophiala</taxon>
    </lineage>
</organism>
<feature type="transmembrane region" description="Helical" evidence="11">
    <location>
        <begin position="554"/>
        <end position="574"/>
    </location>
</feature>
<reference evidence="12" key="1">
    <citation type="submission" date="2011-07" db="EMBL/GenBank/DDBJ databases">
        <title>The Genome Sequence of Exophiala (Wangiella) dermatitidis NIH/UT8656.</title>
        <authorList>
            <consortium name="The Broad Institute Genome Sequencing Platform"/>
            <person name="Cuomo C."/>
            <person name="Wang Z."/>
            <person name="Hunicke-Smith S."/>
            <person name="Szanislo P.J."/>
            <person name="Earl A."/>
            <person name="Young S.K."/>
            <person name="Zeng Q."/>
            <person name="Gargeya S."/>
            <person name="Fitzgerald M."/>
            <person name="Haas B."/>
            <person name="Abouelleil A."/>
            <person name="Alvarado L."/>
            <person name="Arachchi H.M."/>
            <person name="Berlin A."/>
            <person name="Brown A."/>
            <person name="Chapman S.B."/>
            <person name="Chen Z."/>
            <person name="Dunbar C."/>
            <person name="Freedman E."/>
            <person name="Gearin G."/>
            <person name="Gellesch M."/>
            <person name="Goldberg J."/>
            <person name="Griggs A."/>
            <person name="Gujja S."/>
            <person name="Heiman D."/>
            <person name="Howarth C."/>
            <person name="Larson L."/>
            <person name="Lui A."/>
            <person name="MacDonald P.J.P."/>
            <person name="Montmayeur A."/>
            <person name="Murphy C."/>
            <person name="Neiman D."/>
            <person name="Pearson M."/>
            <person name="Priest M."/>
            <person name="Roberts A."/>
            <person name="Saif S."/>
            <person name="Shea T."/>
            <person name="Shenoy N."/>
            <person name="Sisk P."/>
            <person name="Stolte C."/>
            <person name="Sykes S."/>
            <person name="Wortman J."/>
            <person name="Nusbaum C."/>
            <person name="Birren B."/>
        </authorList>
    </citation>
    <scope>NUCLEOTIDE SEQUENCE</scope>
    <source>
        <strain evidence="12">NIH/UT8656</strain>
    </source>
</reference>
<dbReference type="GeneID" id="20309134"/>
<feature type="transmembrane region" description="Helical" evidence="11">
    <location>
        <begin position="195"/>
        <end position="217"/>
    </location>
</feature>
<dbReference type="InParanoid" id="H6C0I5"/>
<feature type="region of interest" description="Disordered" evidence="10">
    <location>
        <begin position="104"/>
        <end position="145"/>
    </location>
</feature>
<evidence type="ECO:0000256" key="5">
    <source>
        <dbReference type="ARBA" id="ARBA00014495"/>
    </source>
</evidence>
<dbReference type="EMBL" id="JH226133">
    <property type="protein sequence ID" value="EHY56413.1"/>
    <property type="molecule type" value="Genomic_DNA"/>
</dbReference>
<dbReference type="OrthoDB" id="15270at2759"/>
<evidence type="ECO:0000256" key="8">
    <source>
        <dbReference type="ARBA" id="ARBA00022989"/>
    </source>
</evidence>
<feature type="transmembrane region" description="Helical" evidence="11">
    <location>
        <begin position="82"/>
        <end position="101"/>
    </location>
</feature>
<proteinExistence type="inferred from homology"/>
<keyword evidence="13" id="KW-1185">Reference proteome</keyword>
<keyword evidence="7 11" id="KW-0812">Transmembrane</keyword>
<dbReference type="GO" id="GO:0072659">
    <property type="term" value="P:protein localization to plasma membrane"/>
    <property type="evidence" value="ECO:0007669"/>
    <property type="project" value="TreeGrafter"/>
</dbReference>
<dbReference type="UniPathway" id="UPA00196"/>
<comment type="function">
    <text evidence="1">Probable acetyltransferase, which acetylates the inositol ring of phosphatidylinositol during biosynthesis of GPI-anchor.</text>
</comment>
<dbReference type="STRING" id="858893.H6C0I5"/>
<evidence type="ECO:0000256" key="4">
    <source>
        <dbReference type="ARBA" id="ARBA00007559"/>
    </source>
</evidence>
<feature type="transmembrane region" description="Helical" evidence="11">
    <location>
        <begin position="432"/>
        <end position="450"/>
    </location>
</feature>
<dbReference type="HOGENOM" id="CLU_020802_1_0_1"/>
<evidence type="ECO:0000256" key="2">
    <source>
        <dbReference type="ARBA" id="ARBA00004477"/>
    </source>
</evidence>
<feature type="transmembrane region" description="Helical" evidence="11">
    <location>
        <begin position="349"/>
        <end position="367"/>
    </location>
</feature>